<dbReference type="InterPro" id="IPR001646">
    <property type="entry name" value="5peptide_repeat"/>
</dbReference>
<keyword evidence="2" id="KW-0812">Transmembrane</keyword>
<dbReference type="RefSeq" id="WP_187244450.1">
    <property type="nucleotide sequence ID" value="NZ_BAAAOK010000004.1"/>
</dbReference>
<feature type="compositionally biased region" description="Basic and acidic residues" evidence="1">
    <location>
        <begin position="125"/>
        <end position="136"/>
    </location>
</feature>
<sequence>MVDDQAGDPAGAGPVSGGRRARDRVRTLALLAGGALVACALVWTLGPGGPWVLEHLDGVEVGGRDGLKGKELADALDAVRGRALTVGTGLLAAAAIYYTASNATSARRSADAAHHTAQAAQRSAEATEHGQRRTLELTEQSMVTGRYTAAIEQLGSDKADIRLGGIYALERIARDSTRDHPTVMAVLAAFVREHSQDPDAHVPIPRRPEQPAEAPERHRLRTDLKAALVVIGRRDHEHDRDRIDLMAAELSQIRLTGANLCRANLNRADLSYARLRDTDFSETNLTKADLSRADLRGANLTGADLTGADLRGADLTGSVGATAEALREMARTDEHTRLPTAGDRAS</sequence>
<evidence type="ECO:0000313" key="4">
    <source>
        <dbReference type="Proteomes" id="UP000805614"/>
    </source>
</evidence>
<dbReference type="SUPFAM" id="SSF141571">
    <property type="entry name" value="Pentapeptide repeat-like"/>
    <property type="match status" value="1"/>
</dbReference>
<comment type="caution">
    <text evidence="3">The sequence shown here is derived from an EMBL/GenBank/DDBJ whole genome shotgun (WGS) entry which is preliminary data.</text>
</comment>
<gene>
    <name evidence="3" type="ORF">HKK74_18295</name>
</gene>
<dbReference type="PANTHER" id="PTHR14136:SF17">
    <property type="entry name" value="BTB_POZ DOMAIN-CONTAINING PROTEIN KCTD9"/>
    <property type="match status" value="1"/>
</dbReference>
<evidence type="ECO:0000256" key="2">
    <source>
        <dbReference type="SAM" id="Phobius"/>
    </source>
</evidence>
<feature type="region of interest" description="Disordered" evidence="1">
    <location>
        <begin position="109"/>
        <end position="136"/>
    </location>
</feature>
<accession>A0ABR7LS61</accession>
<dbReference type="InterPro" id="IPR051082">
    <property type="entry name" value="Pentapeptide-BTB/POZ_domain"/>
</dbReference>
<keyword evidence="2" id="KW-1133">Transmembrane helix</keyword>
<feature type="region of interest" description="Disordered" evidence="1">
    <location>
        <begin position="197"/>
        <end position="217"/>
    </location>
</feature>
<feature type="compositionally biased region" description="Low complexity" evidence="1">
    <location>
        <begin position="115"/>
        <end position="124"/>
    </location>
</feature>
<dbReference type="Proteomes" id="UP000805614">
    <property type="component" value="Unassembled WGS sequence"/>
</dbReference>
<feature type="transmembrane region" description="Helical" evidence="2">
    <location>
        <begin position="83"/>
        <end position="100"/>
    </location>
</feature>
<keyword evidence="2" id="KW-0472">Membrane</keyword>
<proteinExistence type="predicted"/>
<dbReference type="PANTHER" id="PTHR14136">
    <property type="entry name" value="BTB_POZ DOMAIN-CONTAINING PROTEIN KCTD9"/>
    <property type="match status" value="1"/>
</dbReference>
<keyword evidence="4" id="KW-1185">Reference proteome</keyword>
<feature type="transmembrane region" description="Helical" evidence="2">
    <location>
        <begin position="28"/>
        <end position="46"/>
    </location>
</feature>
<evidence type="ECO:0000256" key="1">
    <source>
        <dbReference type="SAM" id="MobiDB-lite"/>
    </source>
</evidence>
<evidence type="ECO:0000313" key="3">
    <source>
        <dbReference type="EMBL" id="MBC6467429.1"/>
    </source>
</evidence>
<dbReference type="Pfam" id="PF00805">
    <property type="entry name" value="Pentapeptide"/>
    <property type="match status" value="1"/>
</dbReference>
<dbReference type="Gene3D" id="2.160.20.80">
    <property type="entry name" value="E3 ubiquitin-protein ligase SopA"/>
    <property type="match status" value="1"/>
</dbReference>
<dbReference type="EMBL" id="JABVEC010000013">
    <property type="protein sequence ID" value="MBC6467429.1"/>
    <property type="molecule type" value="Genomic_DNA"/>
</dbReference>
<reference evidence="3 4" key="1">
    <citation type="submission" date="2020-06" db="EMBL/GenBank/DDBJ databases">
        <title>Actinomadura xiongansis sp. nov., isolated from soil of Baiyangdian.</title>
        <authorList>
            <person name="Zhang X."/>
        </authorList>
    </citation>
    <scope>NUCLEOTIDE SEQUENCE [LARGE SCALE GENOMIC DNA]</scope>
    <source>
        <strain evidence="3 4">HBUM206468</strain>
    </source>
</reference>
<name>A0ABR7LS61_9ACTN</name>
<organism evidence="3 4">
    <name type="scientific">Actinomadura alba</name>
    <dbReference type="NCBI Taxonomy" id="406431"/>
    <lineage>
        <taxon>Bacteria</taxon>
        <taxon>Bacillati</taxon>
        <taxon>Actinomycetota</taxon>
        <taxon>Actinomycetes</taxon>
        <taxon>Streptosporangiales</taxon>
        <taxon>Thermomonosporaceae</taxon>
        <taxon>Actinomadura</taxon>
    </lineage>
</organism>
<protein>
    <submittedName>
        <fullName evidence="3">Pentapeptide repeat-containing protein</fullName>
    </submittedName>
</protein>